<comment type="caution">
    <text evidence="2">The sequence shown here is derived from an EMBL/GenBank/DDBJ whole genome shotgun (WGS) entry which is preliminary data.</text>
</comment>
<dbReference type="SUPFAM" id="SSF48403">
    <property type="entry name" value="Ankyrin repeat"/>
    <property type="match status" value="1"/>
</dbReference>
<keyword evidence="3" id="KW-1185">Reference proteome</keyword>
<dbReference type="InterPro" id="IPR036770">
    <property type="entry name" value="Ankyrin_rpt-contain_sf"/>
</dbReference>
<feature type="region of interest" description="Disordered" evidence="1">
    <location>
        <begin position="248"/>
        <end position="277"/>
    </location>
</feature>
<feature type="compositionally biased region" description="Basic and acidic residues" evidence="1">
    <location>
        <begin position="127"/>
        <end position="137"/>
    </location>
</feature>
<evidence type="ECO:0000313" key="3">
    <source>
        <dbReference type="Proteomes" id="UP000766486"/>
    </source>
</evidence>
<dbReference type="EMBL" id="CABFNS010000781">
    <property type="protein sequence ID" value="VUC28153.1"/>
    <property type="molecule type" value="Genomic_DNA"/>
</dbReference>
<protein>
    <recommendedName>
        <fullName evidence="4">Ankyrin repeat protein</fullName>
    </recommendedName>
</protein>
<feature type="compositionally biased region" description="Basic and acidic residues" evidence="1">
    <location>
        <begin position="45"/>
        <end position="83"/>
    </location>
</feature>
<feature type="compositionally biased region" description="Basic and acidic residues" evidence="1">
    <location>
        <begin position="150"/>
        <end position="165"/>
    </location>
</feature>
<reference evidence="2 3" key="1">
    <citation type="submission" date="2019-06" db="EMBL/GenBank/DDBJ databases">
        <authorList>
            <person name="Broberg M."/>
        </authorList>
    </citation>
    <scope>NUCLEOTIDE SEQUENCE [LARGE SCALE GENOMIC DNA]</scope>
</reference>
<dbReference type="Gene3D" id="1.25.40.20">
    <property type="entry name" value="Ankyrin repeat-containing domain"/>
    <property type="match status" value="1"/>
</dbReference>
<feature type="region of interest" description="Disordered" evidence="1">
    <location>
        <begin position="1"/>
        <end position="187"/>
    </location>
</feature>
<dbReference type="Proteomes" id="UP000766486">
    <property type="component" value="Unassembled WGS sequence"/>
</dbReference>
<evidence type="ECO:0000313" key="2">
    <source>
        <dbReference type="EMBL" id="VUC28153.1"/>
    </source>
</evidence>
<gene>
    <name evidence="2" type="ORF">CLO192961_LOCUS227148</name>
</gene>
<accession>A0ABY6UD03</accession>
<proteinExistence type="predicted"/>
<evidence type="ECO:0008006" key="4">
    <source>
        <dbReference type="Google" id="ProtNLM"/>
    </source>
</evidence>
<sequence>MSPKKTTGSEPKREAAGPVSSESLAAESYREGGAFASNVGAQPEGFEKSNLKKKSESKKQESKKSESRKLDAAPGEGYRKGPQDESYENPNARNTGTSENRPESYAGEAPSYVNSQYVDTHGPKGKNLHEGFDDSGTKDGIQAAMKAKIGSKDDPSRLAESKFELRNNTNPRAAKEGKLSTETNPTDGRRLCPPPIWIASFCGHFTMLDLFQGPILSKAPYTFSDDQSYYDWAEENTTDVVKGAIASGNLSQDPVPATKRGGQVRRRRQPRDGAPAYQRQHNGRLWGVCEAWNPLYRACQGGYKDTFEFLLDRNDNYNGDALYKAIRVGSLKILERLPDYDATVHNGEDSLHREVLSEIIRAQNTAMLDLGLERDYRITKERHGDTTKSAIANDLESMVEFLERIKIDE</sequence>
<organism evidence="2 3">
    <name type="scientific">Bionectria ochroleuca</name>
    <name type="common">Gliocladium roseum</name>
    <dbReference type="NCBI Taxonomy" id="29856"/>
    <lineage>
        <taxon>Eukaryota</taxon>
        <taxon>Fungi</taxon>
        <taxon>Dikarya</taxon>
        <taxon>Ascomycota</taxon>
        <taxon>Pezizomycotina</taxon>
        <taxon>Sordariomycetes</taxon>
        <taxon>Hypocreomycetidae</taxon>
        <taxon>Hypocreales</taxon>
        <taxon>Bionectriaceae</taxon>
        <taxon>Clonostachys</taxon>
    </lineage>
</organism>
<feature type="compositionally biased region" description="Polar residues" evidence="1">
    <location>
        <begin position="88"/>
        <end position="99"/>
    </location>
</feature>
<name>A0ABY6UD03_BIOOC</name>
<evidence type="ECO:0000256" key="1">
    <source>
        <dbReference type="SAM" id="MobiDB-lite"/>
    </source>
</evidence>